<evidence type="ECO:0000259" key="8">
    <source>
        <dbReference type="Pfam" id="PF16213"/>
    </source>
</evidence>
<feature type="region of interest" description="Disordered" evidence="5">
    <location>
        <begin position="618"/>
        <end position="669"/>
    </location>
</feature>
<dbReference type="InterPro" id="IPR016024">
    <property type="entry name" value="ARM-type_fold"/>
</dbReference>
<keyword evidence="3" id="KW-0653">Protein transport</keyword>
<dbReference type="SUPFAM" id="SSF48371">
    <property type="entry name" value="ARM repeat"/>
    <property type="match status" value="1"/>
</dbReference>
<accession>A0A9W9IXB9</accession>
<comment type="caution">
    <text evidence="9">The sequence shown here is derived from an EMBL/GenBank/DDBJ whole genome shotgun (WGS) entry which is preliminary data.</text>
</comment>
<protein>
    <recommendedName>
        <fullName evidence="11">Endosomal peripheral membrane protein</fullName>
    </recommendedName>
</protein>
<sequence>MQPRICVPLRLVSLIRELFVQLRHKTGHVLRQLFRLGNVLPIFADGARKFDPRVQAEELRPAKYLIRKPNFVEPFIIACHTRHVKLASIAVICLQRLIASKALPSPRLKDVLTGLGETTNLSLDIQLKILQSLPSLLQYYSNELSGELLASTLEICATLQASKTIAVSSTAAATLQQLMVSTFDRVSIEDKLPQEQRKQKSVKVEGQFVEIGQFSYDALMVLDDLCRLIDGEQLQFLRTRTLSPPFVLELIEGIIVNSGRLFVGHVEMSQVLRVRLMPLVVRCLSERLPFSETVRVCRIALVIIKRHMSLLTAECEMVLGLLTHLLEPDGTAPWKRVMCMEVLRGLYSEPGVVRLIYSLYDGEEGRKNILRDQMASLVRLASEKPSLIGLSNQSTIPLRAEHSRSVTEDQITLETGGVTGVIGSTVPPTETHVPGVSSKWSVVRAPFIDLLDKTDPPFPPETYIYSLALNCISNFAEGLARFIIPLTVPDLKQKRKKRLMSPDQGPDSARSSQDFSMTDTRISSASPSNKAFLPINPLDLQSHVHYSAIKSCAGIIENCWPAVLATCSTFLHASLDDEFYHNLVRAFQKLAHVAGLLRLSVPRDAFFTTLGKAAMPTNTGSFKAQPPATPSPGGSQPVDAQNKRKSTEFTRANTVAADTPSSPTAEGPRVSLSTRNLLCLRALLNLGTALGPTLDQPAWSILLETLQYTGLVIGISPSTMVKSASGAGDNLGASGNDVPIANLGTEVIAVQAASTKMFESTTDYPNASFREILLALLNLSSFTEQDVEQKSAQEISEMPSSPKSSRRPGRLNQNARRVSHNIGKSRMQDEEIKFVLEKSNVLVKANLGRLSSLDEVDSEAWNLLTKSLRSASATTAISPNLRLQASGILNSLVFLTMKPKEGDEEEKQNEIQTRNLQALKDQVTSLYDVDTLSFKSLPITVVEIHEQTLEALQNILEQYAETLVDGWSLVFDLISGVFQGVAKTESSDQLSIKTERRPSGLPTGPRLVRAAYKSLHLVASDFLSLLPAHCLLSLVNSLSGFASQTQDFNISLTTTSFFWNVSDFLQGQIEKFSVETHVDSSVSEERLSDLARDQDISVSRNSLWLLLLLRNVDVATDARPEIRNSAIHTLLRIFDAYGQQLSPKAWRLCLNRVLFLLVEEIEKALLQTRNKQGSAKDSLKPWVETTVVMIKGISNLITTFFDAILDDEKFDQSWKKLLKYLQRLVDLHILELSEATFASLSAILVRVQASSGLSKEALQCAWDLWANGHPTADETKLELDQPNQDAALAYMQSLQQVYRLYKDHLTPSHVEKVLQHLRLLVWNSIYPPYSPDVDRPSTVQVMVTGCIKALCLEKEDSQAAILSCLADLSESSLSKWNPGNDTRKPAFVAFSKNTIDLVSWYIAEIGIKQDIFTNGALATVLSRLGVPIAQKYTWKGKDREPFLWQKATTASLDVLQHAVPYVERQYNEANSQETARFWQCVVDNAHGMVSANGFQAPKLSNQRILADEAFDIAAFTRLKTLILPSLGASAIPDTVRRDFASALFQSSFIYAPGRLDLPPTSIEKAPLEDFYKVRPGRTFDAPPTLRPRMAYVLMDSLFELAASPDAQSAAQSPQILLARSISPYLLLRCAVSLKSYIADQPLRGLMPQPTSARKALLHILHHAVNLRSESSAIPDLPSTETAVSGDNPQAQYRRHLVWLYPLVVKAIQIAGKERDDGQVLQALGKVLERIGQADDG</sequence>
<dbReference type="OrthoDB" id="294853at2759"/>
<gene>
    <name evidence="9" type="ORF">N7492_001232</name>
</gene>
<dbReference type="Proteomes" id="UP001146351">
    <property type="component" value="Unassembled WGS sequence"/>
</dbReference>
<keyword evidence="2" id="KW-0813">Transport</keyword>
<feature type="domain" description="Mon2 C-terminal" evidence="7">
    <location>
        <begin position="1021"/>
        <end position="1249"/>
    </location>
</feature>
<dbReference type="PANTHER" id="PTHR10663:SF333">
    <property type="entry name" value="PROTEIN MON2 HOMOLOG"/>
    <property type="match status" value="1"/>
</dbReference>
<dbReference type="InterPro" id="IPR032691">
    <property type="entry name" value="Mon2/Sec7/BIG1-like_HUS"/>
</dbReference>
<evidence type="ECO:0000256" key="2">
    <source>
        <dbReference type="ARBA" id="ARBA00022448"/>
    </source>
</evidence>
<dbReference type="GO" id="GO:0015031">
    <property type="term" value="P:protein transport"/>
    <property type="evidence" value="ECO:0007669"/>
    <property type="project" value="UniProtKB-KW"/>
</dbReference>
<reference evidence="9" key="2">
    <citation type="journal article" date="2023" name="IMA Fungus">
        <title>Comparative genomic study of the Penicillium genus elucidates a diverse pangenome and 15 lateral gene transfer events.</title>
        <authorList>
            <person name="Petersen C."/>
            <person name="Sorensen T."/>
            <person name="Nielsen M.R."/>
            <person name="Sondergaard T.E."/>
            <person name="Sorensen J.L."/>
            <person name="Fitzpatrick D.A."/>
            <person name="Frisvad J.C."/>
            <person name="Nielsen K.L."/>
        </authorList>
    </citation>
    <scope>NUCLEOTIDE SEQUENCE</scope>
    <source>
        <strain evidence="9">IBT 21917</strain>
    </source>
</reference>
<dbReference type="GO" id="GO:0005794">
    <property type="term" value="C:Golgi apparatus"/>
    <property type="evidence" value="ECO:0007669"/>
    <property type="project" value="UniProtKB-ARBA"/>
</dbReference>
<evidence type="ECO:0000256" key="5">
    <source>
        <dbReference type="SAM" id="MobiDB-lite"/>
    </source>
</evidence>
<feature type="coiled-coil region" evidence="4">
    <location>
        <begin position="902"/>
        <end position="962"/>
    </location>
</feature>
<feature type="domain" description="Mon2/Sec7/BIG1-like dimerisation and cyclophilin-binding" evidence="8">
    <location>
        <begin position="62"/>
        <end position="190"/>
    </location>
</feature>
<evidence type="ECO:0000313" key="10">
    <source>
        <dbReference type="Proteomes" id="UP001146351"/>
    </source>
</evidence>
<keyword evidence="4" id="KW-0175">Coiled coil</keyword>
<evidence type="ECO:0000259" key="7">
    <source>
        <dbReference type="Pfam" id="PF16206"/>
    </source>
</evidence>
<feature type="region of interest" description="Disordered" evidence="5">
    <location>
        <begin position="495"/>
        <end position="523"/>
    </location>
</feature>
<evidence type="ECO:0000313" key="9">
    <source>
        <dbReference type="EMBL" id="KAJ5183616.1"/>
    </source>
</evidence>
<dbReference type="InterPro" id="IPR032629">
    <property type="entry name" value="DCB_dom"/>
</dbReference>
<evidence type="ECO:0000256" key="3">
    <source>
        <dbReference type="ARBA" id="ARBA00022927"/>
    </source>
</evidence>
<feature type="region of interest" description="Disordered" evidence="5">
    <location>
        <begin position="788"/>
        <end position="819"/>
    </location>
</feature>
<evidence type="ECO:0008006" key="11">
    <source>
        <dbReference type="Google" id="ProtNLM"/>
    </source>
</evidence>
<proteinExistence type="inferred from homology"/>
<evidence type="ECO:0000256" key="1">
    <source>
        <dbReference type="ARBA" id="ARBA00008144"/>
    </source>
</evidence>
<evidence type="ECO:0000256" key="4">
    <source>
        <dbReference type="SAM" id="Coils"/>
    </source>
</evidence>
<keyword evidence="10" id="KW-1185">Reference proteome</keyword>
<evidence type="ECO:0000259" key="6">
    <source>
        <dbReference type="Pfam" id="PF12783"/>
    </source>
</evidence>
<feature type="compositionally biased region" description="Polar residues" evidence="5">
    <location>
        <begin position="509"/>
        <end position="523"/>
    </location>
</feature>
<organism evidence="9 10">
    <name type="scientific">Penicillium capsulatum</name>
    <dbReference type="NCBI Taxonomy" id="69766"/>
    <lineage>
        <taxon>Eukaryota</taxon>
        <taxon>Fungi</taxon>
        <taxon>Dikarya</taxon>
        <taxon>Ascomycota</taxon>
        <taxon>Pezizomycotina</taxon>
        <taxon>Eurotiomycetes</taxon>
        <taxon>Eurotiomycetidae</taxon>
        <taxon>Eurotiales</taxon>
        <taxon>Aspergillaceae</taxon>
        <taxon>Penicillium</taxon>
    </lineage>
</organism>
<comment type="similarity">
    <text evidence="1">Belongs to the MON2 family.</text>
</comment>
<feature type="domain" description="Mon2/Sec7/BIG1-like HUS" evidence="6">
    <location>
        <begin position="215"/>
        <end position="369"/>
    </location>
</feature>
<dbReference type="Pfam" id="PF16213">
    <property type="entry name" value="DCB"/>
    <property type="match status" value="1"/>
</dbReference>
<dbReference type="Pfam" id="PF16206">
    <property type="entry name" value="Mon2_C"/>
    <property type="match status" value="1"/>
</dbReference>
<dbReference type="PANTHER" id="PTHR10663">
    <property type="entry name" value="GUANYL-NUCLEOTIDE EXCHANGE FACTOR"/>
    <property type="match status" value="1"/>
</dbReference>
<dbReference type="InterPro" id="IPR032817">
    <property type="entry name" value="Mon2_C"/>
</dbReference>
<dbReference type="Pfam" id="PF12783">
    <property type="entry name" value="Sec7-like_HUS"/>
    <property type="match status" value="1"/>
</dbReference>
<reference evidence="9" key="1">
    <citation type="submission" date="2022-11" db="EMBL/GenBank/DDBJ databases">
        <authorList>
            <person name="Petersen C."/>
        </authorList>
    </citation>
    <scope>NUCLEOTIDE SEQUENCE</scope>
    <source>
        <strain evidence="9">IBT 21917</strain>
    </source>
</reference>
<dbReference type="EMBL" id="JAPQKO010000001">
    <property type="protein sequence ID" value="KAJ5183616.1"/>
    <property type="molecule type" value="Genomic_DNA"/>
</dbReference>
<name>A0A9W9IXB9_9EURO</name>